<evidence type="ECO:0000313" key="9">
    <source>
        <dbReference type="Proteomes" id="UP001515480"/>
    </source>
</evidence>
<dbReference type="PANTHER" id="PTHR14226">
    <property type="entry name" value="NEUROPATHY TARGET ESTERASE/SWISS CHEESE D.MELANOGASTER"/>
    <property type="match status" value="1"/>
</dbReference>
<dbReference type="Proteomes" id="UP001515480">
    <property type="component" value="Unassembled WGS sequence"/>
</dbReference>
<evidence type="ECO:0000256" key="1">
    <source>
        <dbReference type="ARBA" id="ARBA00022801"/>
    </source>
</evidence>
<accession>A0AB34JK31</accession>
<gene>
    <name evidence="8" type="ORF">AB1Y20_022604</name>
</gene>
<keyword evidence="6" id="KW-0472">Membrane</keyword>
<evidence type="ECO:0000256" key="6">
    <source>
        <dbReference type="SAM" id="Phobius"/>
    </source>
</evidence>
<dbReference type="PANTHER" id="PTHR14226:SF10">
    <property type="entry name" value="TRIACYLGLYCEROL LIPASE 4-RELATED"/>
    <property type="match status" value="1"/>
</dbReference>
<dbReference type="EMBL" id="JBGBPQ010000008">
    <property type="protein sequence ID" value="KAL1521049.1"/>
    <property type="molecule type" value="Genomic_DNA"/>
</dbReference>
<evidence type="ECO:0000256" key="4">
    <source>
        <dbReference type="PROSITE-ProRule" id="PRU01161"/>
    </source>
</evidence>
<name>A0AB34JK31_PRYPA</name>
<keyword evidence="9" id="KW-1185">Reference proteome</keyword>
<comment type="caution">
    <text evidence="4">Lacks conserved residue(s) required for the propagation of feature annotation.</text>
</comment>
<evidence type="ECO:0000256" key="5">
    <source>
        <dbReference type="SAM" id="MobiDB-lite"/>
    </source>
</evidence>
<feature type="region of interest" description="Disordered" evidence="5">
    <location>
        <begin position="671"/>
        <end position="742"/>
    </location>
</feature>
<feature type="compositionally biased region" description="Pro residues" evidence="5">
    <location>
        <begin position="725"/>
        <end position="738"/>
    </location>
</feature>
<reference evidence="8 9" key="1">
    <citation type="journal article" date="2024" name="Science">
        <title>Giant polyketide synthase enzymes in the biosynthesis of giant marine polyether toxins.</title>
        <authorList>
            <person name="Fallon T.R."/>
            <person name="Shende V.V."/>
            <person name="Wierzbicki I.H."/>
            <person name="Pendleton A.L."/>
            <person name="Watervoot N.F."/>
            <person name="Auber R.P."/>
            <person name="Gonzalez D.J."/>
            <person name="Wisecaver J.H."/>
            <person name="Moore B.S."/>
        </authorList>
    </citation>
    <scope>NUCLEOTIDE SEQUENCE [LARGE SCALE GENOMIC DNA]</scope>
    <source>
        <strain evidence="8 9">12B1</strain>
    </source>
</reference>
<keyword evidence="6" id="KW-0812">Transmembrane</keyword>
<feature type="active site" description="Nucleophile" evidence="4">
    <location>
        <position position="324"/>
    </location>
</feature>
<dbReference type="Gene3D" id="3.40.1090.10">
    <property type="entry name" value="Cytosolic phospholipase A2 catalytic domain"/>
    <property type="match status" value="2"/>
</dbReference>
<feature type="domain" description="PNPLA" evidence="7">
    <location>
        <begin position="291"/>
        <end position="487"/>
    </location>
</feature>
<keyword evidence="6" id="KW-1133">Transmembrane helix</keyword>
<dbReference type="GO" id="GO:0016042">
    <property type="term" value="P:lipid catabolic process"/>
    <property type="evidence" value="ECO:0007669"/>
    <property type="project" value="UniProtKB-UniRule"/>
</dbReference>
<sequence length="772" mass="84321">MARGGAVEELRDALTALLATQTASSSVDRLAQCAVSHPRAASACHDALVAWRSAEALLAPLHTTHASLPLDPLRPTAARWVALSMLATLALLCLVLGWRWLIWLAVSLVMIVVRVTAASHQSLMLALSLLLYALTSLVRNVVSLSSRFSFLSSRRREIDAILKAGAHVSSSMSYEEWTVTAAQRDELSGAAAWRDDGEGLEELLAHEEQLAAAQRAGARALKFALAPLVKQARPVEPAVAMAGGRHLAERHTETLCACLEALARAPSDELPEEEKLRFFSSAQLALGHTALCLSGGGSLAMYHMGVVRALLEQGLLPKVISGTSGGSIVAGFLTMRTDEELLRDVLKDHISTCFEDRWFPPLHEQVSHFLRSGVLVRSEDFEKTTRAYYGTVTFAEAYQRTGRHVNISICSTTRGGGRGQSVLLNHITTPSVLVHSAVAASCALPGIMRPATLLAKDSSGRIVPMDPPGTKWVDGTMRADLPMQRLSQLFNVSHFIVSQVNPHIAPFIESSSHKLQRSGSGFVRSLTVLQRHLMRDVQQRYRALSSLHMLPTFFGEDAQHLMQQRYHGSITIVPALEMSDFWRAIMNPTVSDMRHYLSEGRLRTWEKLAAIRQMQAVERAIELHRLQAQAAVERLHPPSVSVIDPTSSLPHLSLATSSSWSRDLSLAVHSANLPPKRGAPSLPTAAADEPPPRPAPWQPTYWTRCLASTEESQSKGETGGFDHSQPPPLPTTPLPEAPSPALSHLVPILREILRAALDAATPERRQMTARQR</sequence>
<dbReference type="AlphaFoldDB" id="A0AB34JK31"/>
<dbReference type="SUPFAM" id="SSF52151">
    <property type="entry name" value="FabD/lysophospholipase-like"/>
    <property type="match status" value="1"/>
</dbReference>
<dbReference type="Pfam" id="PF01734">
    <property type="entry name" value="Patatin"/>
    <property type="match status" value="1"/>
</dbReference>
<keyword evidence="3 4" id="KW-0443">Lipid metabolism</keyword>
<proteinExistence type="predicted"/>
<dbReference type="InterPro" id="IPR016035">
    <property type="entry name" value="Acyl_Trfase/lysoPLipase"/>
</dbReference>
<dbReference type="InterPro" id="IPR050301">
    <property type="entry name" value="NTE"/>
</dbReference>
<dbReference type="InterPro" id="IPR002641">
    <property type="entry name" value="PNPLA_dom"/>
</dbReference>
<evidence type="ECO:0000259" key="7">
    <source>
        <dbReference type="PROSITE" id="PS51635"/>
    </source>
</evidence>
<protein>
    <recommendedName>
        <fullName evidence="7">PNPLA domain-containing protein</fullName>
    </recommendedName>
</protein>
<feature type="transmembrane region" description="Helical" evidence="6">
    <location>
        <begin position="77"/>
        <end position="95"/>
    </location>
</feature>
<comment type="caution">
    <text evidence="8">The sequence shown here is derived from an EMBL/GenBank/DDBJ whole genome shotgun (WGS) entry which is preliminary data.</text>
</comment>
<organism evidence="8 9">
    <name type="scientific">Prymnesium parvum</name>
    <name type="common">Toxic golden alga</name>
    <dbReference type="NCBI Taxonomy" id="97485"/>
    <lineage>
        <taxon>Eukaryota</taxon>
        <taxon>Haptista</taxon>
        <taxon>Haptophyta</taxon>
        <taxon>Prymnesiophyceae</taxon>
        <taxon>Prymnesiales</taxon>
        <taxon>Prymnesiaceae</taxon>
        <taxon>Prymnesium</taxon>
    </lineage>
</organism>
<keyword evidence="1 4" id="KW-0378">Hydrolase</keyword>
<feature type="short sequence motif" description="GXSXG" evidence="4">
    <location>
        <begin position="322"/>
        <end position="326"/>
    </location>
</feature>
<dbReference type="PROSITE" id="PS51635">
    <property type="entry name" value="PNPLA"/>
    <property type="match status" value="1"/>
</dbReference>
<dbReference type="GO" id="GO:0016298">
    <property type="term" value="F:lipase activity"/>
    <property type="evidence" value="ECO:0007669"/>
    <property type="project" value="UniProtKB-ARBA"/>
</dbReference>
<keyword evidence="2 4" id="KW-0442">Lipid degradation</keyword>
<feature type="active site" description="Proton acceptor" evidence="4">
    <location>
        <position position="474"/>
    </location>
</feature>
<evidence type="ECO:0000256" key="3">
    <source>
        <dbReference type="ARBA" id="ARBA00023098"/>
    </source>
</evidence>
<dbReference type="GO" id="GO:0052689">
    <property type="term" value="F:carboxylic ester hydrolase activity"/>
    <property type="evidence" value="ECO:0007669"/>
    <property type="project" value="UniProtKB-ARBA"/>
</dbReference>
<evidence type="ECO:0000256" key="2">
    <source>
        <dbReference type="ARBA" id="ARBA00022963"/>
    </source>
</evidence>
<feature type="transmembrane region" description="Helical" evidence="6">
    <location>
        <begin position="123"/>
        <end position="142"/>
    </location>
</feature>
<evidence type="ECO:0000313" key="8">
    <source>
        <dbReference type="EMBL" id="KAL1521049.1"/>
    </source>
</evidence>